<keyword evidence="3" id="KW-1185">Reference proteome</keyword>
<name>A0A1N6S684_9GAMM</name>
<dbReference type="Proteomes" id="UP000241788">
    <property type="component" value="Unassembled WGS sequence"/>
</dbReference>
<dbReference type="OrthoDB" id="5985609at2"/>
<dbReference type="GO" id="GO:0006974">
    <property type="term" value="P:DNA damage response"/>
    <property type="evidence" value="ECO:0007669"/>
    <property type="project" value="TreeGrafter"/>
</dbReference>
<dbReference type="AlphaFoldDB" id="A0A1N6S684"/>
<keyword evidence="1" id="KW-0732">Signal</keyword>
<dbReference type="Gene3D" id="3.30.70.2970">
    <property type="entry name" value="Protein of unknown function (DUF541), domain 2"/>
    <property type="match status" value="1"/>
</dbReference>
<accession>A0A1N6S684</accession>
<gene>
    <name evidence="2" type="ORF">SAMN05421546_1196</name>
</gene>
<feature type="signal peptide" evidence="1">
    <location>
        <begin position="1"/>
        <end position="20"/>
    </location>
</feature>
<feature type="chain" id="PRO_5011980669" description="SIMPL domain-containing protein" evidence="1">
    <location>
        <begin position="21"/>
        <end position="239"/>
    </location>
</feature>
<evidence type="ECO:0008006" key="4">
    <source>
        <dbReference type="Google" id="ProtNLM"/>
    </source>
</evidence>
<evidence type="ECO:0000256" key="1">
    <source>
        <dbReference type="SAM" id="SignalP"/>
    </source>
</evidence>
<organism evidence="2 3">
    <name type="scientific">Solilutibacter tolerans</name>
    <dbReference type="NCBI Taxonomy" id="1604334"/>
    <lineage>
        <taxon>Bacteria</taxon>
        <taxon>Pseudomonadati</taxon>
        <taxon>Pseudomonadota</taxon>
        <taxon>Gammaproteobacteria</taxon>
        <taxon>Lysobacterales</taxon>
        <taxon>Lysobacteraceae</taxon>
        <taxon>Solilutibacter</taxon>
    </lineage>
</organism>
<dbReference type="EMBL" id="FTLW01000002">
    <property type="protein sequence ID" value="SIQ36604.1"/>
    <property type="molecule type" value="Genomic_DNA"/>
</dbReference>
<dbReference type="PANTHER" id="PTHR34387:SF1">
    <property type="entry name" value="PERIPLASMIC IMMUNOGENIC PROTEIN"/>
    <property type="match status" value="1"/>
</dbReference>
<evidence type="ECO:0000313" key="3">
    <source>
        <dbReference type="Proteomes" id="UP000241788"/>
    </source>
</evidence>
<dbReference type="RefSeq" id="WP_083688272.1">
    <property type="nucleotide sequence ID" value="NZ_FTLW01000002.1"/>
</dbReference>
<dbReference type="PANTHER" id="PTHR34387">
    <property type="entry name" value="SLR1258 PROTEIN"/>
    <property type="match status" value="1"/>
</dbReference>
<dbReference type="Gene3D" id="3.30.110.170">
    <property type="entry name" value="Protein of unknown function (DUF541), domain 1"/>
    <property type="match status" value="1"/>
</dbReference>
<sequence>MRGWRMIALMAGLLALPVMAGTPLPDGPHVVAMGSGKVVVAPDMAEITVSSQVNDVASLRAKQKVDAAVSAFLHALHQQGVAEADIEASDLSLNEDVDTNDDGRRVSNGYNASRSVSFKLRDLDRLNVVLDAALASGMNRFGGTSFTSSRADALRAEARAKAARNAQERATEIAAGFNARLGTVYSINSANNDLSAHFRYGANGLDRVTVSGSRAQPGRYLQPEIEFNESITAVFYIQP</sequence>
<dbReference type="InterPro" id="IPR007497">
    <property type="entry name" value="SIMPL/DUF541"/>
</dbReference>
<dbReference type="STRING" id="1604334.SAMN05421546_1196"/>
<proteinExistence type="predicted"/>
<reference evidence="3" key="1">
    <citation type="submission" date="2017-01" db="EMBL/GenBank/DDBJ databases">
        <authorList>
            <person name="Varghese N."/>
            <person name="Submissions S."/>
        </authorList>
    </citation>
    <scope>NUCLEOTIDE SEQUENCE [LARGE SCALE GENOMIC DNA]</scope>
    <source>
        <strain evidence="3">UM1</strain>
    </source>
</reference>
<dbReference type="Pfam" id="PF04402">
    <property type="entry name" value="SIMPL"/>
    <property type="match status" value="1"/>
</dbReference>
<protein>
    <recommendedName>
        <fullName evidence="4">SIMPL domain-containing protein</fullName>
    </recommendedName>
</protein>
<dbReference type="InterPro" id="IPR052022">
    <property type="entry name" value="26kDa_periplasmic_antigen"/>
</dbReference>
<evidence type="ECO:0000313" key="2">
    <source>
        <dbReference type="EMBL" id="SIQ36604.1"/>
    </source>
</evidence>